<dbReference type="RefSeq" id="XP_024680003.1">
    <property type="nucleotide sequence ID" value="XM_024825777.1"/>
</dbReference>
<organism evidence="1 2">
    <name type="scientific">Aspergillus novofumigatus (strain IBT 16806)</name>
    <dbReference type="NCBI Taxonomy" id="1392255"/>
    <lineage>
        <taxon>Eukaryota</taxon>
        <taxon>Fungi</taxon>
        <taxon>Dikarya</taxon>
        <taxon>Ascomycota</taxon>
        <taxon>Pezizomycotina</taxon>
        <taxon>Eurotiomycetes</taxon>
        <taxon>Eurotiomycetidae</taxon>
        <taxon>Eurotiales</taxon>
        <taxon>Aspergillaceae</taxon>
        <taxon>Aspergillus</taxon>
        <taxon>Aspergillus subgen. Fumigati</taxon>
    </lineage>
</organism>
<dbReference type="OrthoDB" id="10292775at2759"/>
<evidence type="ECO:0000313" key="2">
    <source>
        <dbReference type="Proteomes" id="UP000234474"/>
    </source>
</evidence>
<dbReference type="GeneID" id="36533102"/>
<dbReference type="OMA" id="VEWQPRI"/>
<dbReference type="VEuPathDB" id="FungiDB:P174DRAFT_432863"/>
<dbReference type="AlphaFoldDB" id="A0A2I1C197"/>
<accession>A0A2I1C197</accession>
<dbReference type="EMBL" id="MSZS01000006">
    <property type="protein sequence ID" value="PKX91408.1"/>
    <property type="molecule type" value="Genomic_DNA"/>
</dbReference>
<protein>
    <submittedName>
        <fullName evidence="1">Uncharacterized protein</fullName>
    </submittedName>
</protein>
<reference evidence="2" key="1">
    <citation type="journal article" date="2018" name="Proc. Natl. Acad. Sci. U.S.A.">
        <title>Linking secondary metabolites to gene clusters through genome sequencing of six diverse Aspergillus species.</title>
        <authorList>
            <person name="Kaerboelling I."/>
            <person name="Vesth T.C."/>
            <person name="Frisvad J.C."/>
            <person name="Nybo J.L."/>
            <person name="Theobald S."/>
            <person name="Kuo A."/>
            <person name="Bowyer P."/>
            <person name="Matsuda Y."/>
            <person name="Mondo S."/>
            <person name="Lyhne E.K."/>
            <person name="Kogle M.E."/>
            <person name="Clum A."/>
            <person name="Lipzen A."/>
            <person name="Salamov A."/>
            <person name="Ngan C.Y."/>
            <person name="Daum C."/>
            <person name="Chiniquy J."/>
            <person name="Barry K."/>
            <person name="LaButti K."/>
            <person name="Haridas S."/>
            <person name="Simmons B.A."/>
            <person name="Magnuson J.K."/>
            <person name="Mortensen U.H."/>
            <person name="Larsen T.O."/>
            <person name="Grigoriev I.V."/>
            <person name="Baker S.E."/>
            <person name="Andersen M.R."/>
        </authorList>
    </citation>
    <scope>NUCLEOTIDE SEQUENCE [LARGE SCALE GENOMIC DNA]</scope>
    <source>
        <strain evidence="2">IBT 16806</strain>
    </source>
</reference>
<name>A0A2I1C197_ASPN1</name>
<evidence type="ECO:0000313" key="1">
    <source>
        <dbReference type="EMBL" id="PKX91408.1"/>
    </source>
</evidence>
<proteinExistence type="predicted"/>
<gene>
    <name evidence="1" type="ORF">P174DRAFT_432863</name>
</gene>
<sequence>MSSAAPLVHQSVPQSRLSFEQLLLIIGYLLTTYDVPYKLHNSNQIRDILRRPEVEWQPRIGTELYGNLKRRIWDRQNIEAWDILCRAVTKVHEGRLTKRDARDKLRWLLWRLQQISKDAIDEFVLGDRPQEGPQLGWRFNITLLGISVAVLPFEPVLPNDLTSLTPDQLETMERNLNSSDLFRDDPLDRRRLETTLESIWDILQDSKRLQFILSGSEPLPHEEAGSHSHFHPIGHRGSQPAYEVPKASNNVECGSSHTWLAAHVDHQDTMSGDTQFKLALDHFHEYRLQPEAIQYQVEIQRRLSDLESDVQLIKNKLGM</sequence>
<keyword evidence="2" id="KW-1185">Reference proteome</keyword>
<dbReference type="Proteomes" id="UP000234474">
    <property type="component" value="Unassembled WGS sequence"/>
</dbReference>
<comment type="caution">
    <text evidence="1">The sequence shown here is derived from an EMBL/GenBank/DDBJ whole genome shotgun (WGS) entry which is preliminary data.</text>
</comment>